<dbReference type="Proteomes" id="UP001589693">
    <property type="component" value="Unassembled WGS sequence"/>
</dbReference>
<name>A0ABV5ZXB1_9PSEU</name>
<dbReference type="RefSeq" id="WP_377852843.1">
    <property type="nucleotide sequence ID" value="NZ_JBHLZU010000014.1"/>
</dbReference>
<protein>
    <submittedName>
        <fullName evidence="1">Uncharacterized protein</fullName>
    </submittedName>
</protein>
<dbReference type="EMBL" id="JBHLZU010000014">
    <property type="protein sequence ID" value="MFB9905537.1"/>
    <property type="molecule type" value="Genomic_DNA"/>
</dbReference>
<sequence>MIDSLGDVGAELKRANPAGLEELFAEWRLEGAYNAERRTVDVTIRPLRRVSAGVRGGT</sequence>
<evidence type="ECO:0000313" key="2">
    <source>
        <dbReference type="Proteomes" id="UP001589693"/>
    </source>
</evidence>
<organism evidence="1 2">
    <name type="scientific">Allokutzneria oryzae</name>
    <dbReference type="NCBI Taxonomy" id="1378989"/>
    <lineage>
        <taxon>Bacteria</taxon>
        <taxon>Bacillati</taxon>
        <taxon>Actinomycetota</taxon>
        <taxon>Actinomycetes</taxon>
        <taxon>Pseudonocardiales</taxon>
        <taxon>Pseudonocardiaceae</taxon>
        <taxon>Allokutzneria</taxon>
    </lineage>
</organism>
<comment type="caution">
    <text evidence="1">The sequence shown here is derived from an EMBL/GenBank/DDBJ whole genome shotgun (WGS) entry which is preliminary data.</text>
</comment>
<gene>
    <name evidence="1" type="ORF">ACFFQA_16510</name>
</gene>
<keyword evidence="2" id="KW-1185">Reference proteome</keyword>
<reference evidence="1 2" key="1">
    <citation type="submission" date="2024-09" db="EMBL/GenBank/DDBJ databases">
        <authorList>
            <person name="Sun Q."/>
            <person name="Mori K."/>
        </authorList>
    </citation>
    <scope>NUCLEOTIDE SEQUENCE [LARGE SCALE GENOMIC DNA]</scope>
    <source>
        <strain evidence="1 2">TBRC 7907</strain>
    </source>
</reference>
<accession>A0ABV5ZXB1</accession>
<proteinExistence type="predicted"/>
<evidence type="ECO:0000313" key="1">
    <source>
        <dbReference type="EMBL" id="MFB9905537.1"/>
    </source>
</evidence>